<evidence type="ECO:0000313" key="3">
    <source>
        <dbReference type="Proteomes" id="UP000235672"/>
    </source>
</evidence>
<evidence type="ECO:0000256" key="1">
    <source>
        <dbReference type="SAM" id="MobiDB-lite"/>
    </source>
</evidence>
<proteinExistence type="predicted"/>
<gene>
    <name evidence="2" type="ORF">NA56DRAFT_713009</name>
</gene>
<dbReference type="Proteomes" id="UP000235672">
    <property type="component" value="Unassembled WGS sequence"/>
</dbReference>
<reference evidence="2 3" key="1">
    <citation type="submission" date="2016-05" db="EMBL/GenBank/DDBJ databases">
        <title>A degradative enzymes factory behind the ericoid mycorrhizal symbiosis.</title>
        <authorList>
            <consortium name="DOE Joint Genome Institute"/>
            <person name="Martino E."/>
            <person name="Morin E."/>
            <person name="Grelet G."/>
            <person name="Kuo A."/>
            <person name="Kohler A."/>
            <person name="Daghino S."/>
            <person name="Barry K."/>
            <person name="Choi C."/>
            <person name="Cichocki N."/>
            <person name="Clum A."/>
            <person name="Copeland A."/>
            <person name="Hainaut M."/>
            <person name="Haridas S."/>
            <person name="Labutti K."/>
            <person name="Lindquist E."/>
            <person name="Lipzen A."/>
            <person name="Khouja H.-R."/>
            <person name="Murat C."/>
            <person name="Ohm R."/>
            <person name="Olson A."/>
            <person name="Spatafora J."/>
            <person name="Veneault-Fourrey C."/>
            <person name="Henrissat B."/>
            <person name="Grigoriev I."/>
            <person name="Martin F."/>
            <person name="Perotto S."/>
        </authorList>
    </citation>
    <scope>NUCLEOTIDE SEQUENCE [LARGE SCALE GENOMIC DNA]</scope>
    <source>
        <strain evidence="2 3">UAMH 7357</strain>
    </source>
</reference>
<feature type="compositionally biased region" description="Polar residues" evidence="1">
    <location>
        <begin position="92"/>
        <end position="107"/>
    </location>
</feature>
<feature type="region of interest" description="Disordered" evidence="1">
    <location>
        <begin position="1"/>
        <end position="37"/>
    </location>
</feature>
<feature type="region of interest" description="Disordered" evidence="1">
    <location>
        <begin position="92"/>
        <end position="114"/>
    </location>
</feature>
<name>A0A2J6PF13_9HELO</name>
<protein>
    <submittedName>
        <fullName evidence="2">Uncharacterized protein</fullName>
    </submittedName>
</protein>
<evidence type="ECO:0000313" key="2">
    <source>
        <dbReference type="EMBL" id="PMD12607.1"/>
    </source>
</evidence>
<sequence length="114" mass="12499">MLRNFSRPLYNPQHTPTTTADPPPYEKSATASNLPDQYFHCPHEAPIPFDALLSPPARSTPSLTTLDGLELRIPPALCPPAKSLAIKQSTVAFNHTKQPLKTGSTQSMKDHQGR</sequence>
<dbReference type="EMBL" id="KZ613547">
    <property type="protein sequence ID" value="PMD12607.1"/>
    <property type="molecule type" value="Genomic_DNA"/>
</dbReference>
<keyword evidence="3" id="KW-1185">Reference proteome</keyword>
<organism evidence="2 3">
    <name type="scientific">Hyaloscypha hepaticicola</name>
    <dbReference type="NCBI Taxonomy" id="2082293"/>
    <lineage>
        <taxon>Eukaryota</taxon>
        <taxon>Fungi</taxon>
        <taxon>Dikarya</taxon>
        <taxon>Ascomycota</taxon>
        <taxon>Pezizomycotina</taxon>
        <taxon>Leotiomycetes</taxon>
        <taxon>Helotiales</taxon>
        <taxon>Hyaloscyphaceae</taxon>
        <taxon>Hyaloscypha</taxon>
    </lineage>
</organism>
<dbReference type="AlphaFoldDB" id="A0A2J6PF13"/>
<accession>A0A2J6PF13</accession>